<dbReference type="Proteomes" id="UP000533017">
    <property type="component" value="Unassembled WGS sequence"/>
</dbReference>
<dbReference type="AlphaFoldDB" id="A0A1I2V9W4"/>
<dbReference type="EMBL" id="FOOI01000009">
    <property type="protein sequence ID" value="SFG86118.1"/>
    <property type="molecule type" value="Genomic_DNA"/>
</dbReference>
<reference evidence="3 6" key="2">
    <citation type="submission" date="2020-07" db="EMBL/GenBank/DDBJ databases">
        <title>Sequencing the genomes of 1000 actinobacteria strains.</title>
        <authorList>
            <person name="Klenk H.-P."/>
        </authorList>
    </citation>
    <scope>NUCLEOTIDE SEQUENCE [LARGE SCALE GENOMIC DNA]</scope>
    <source>
        <strain evidence="3 6">DSM 45117</strain>
    </source>
</reference>
<dbReference type="RefSeq" id="WP_175542571.1">
    <property type="nucleotide sequence ID" value="NZ_FOOI01000009.1"/>
</dbReference>
<dbReference type="InterPro" id="IPR005754">
    <property type="entry name" value="Sortase"/>
</dbReference>
<name>A0A1I2V9W4_9ACTN</name>
<evidence type="ECO:0000313" key="3">
    <source>
        <dbReference type="EMBL" id="NYH84804.1"/>
    </source>
</evidence>
<sequence>MGRSRHRSRPGPAPLLVAGVCCLLVALGLWSCSASGGQSRTSADAAGQVATGTPSPDAARPAGAPGVRATRPAAVPEAAATARVAPVRVRAAPVGVDARVVRVGVDDRTGEMEIPRTPGKVGWYEFGPGLESPTGAVVIGGHVDTLRGGAGPFARLGELRPGARVTIVGADDRSRTFEVTDREEFVKTDLPVERIFARTGPPVLRLITCAQFDPVARHYRGNVVLTTVEVRR</sequence>
<evidence type="ECO:0000313" key="6">
    <source>
        <dbReference type="Proteomes" id="UP000533017"/>
    </source>
</evidence>
<gene>
    <name evidence="3" type="ORF">FHR37_003655</name>
    <name evidence="4" type="ORF">SAMN05421678_10990</name>
</gene>
<proteinExistence type="predicted"/>
<evidence type="ECO:0000256" key="1">
    <source>
        <dbReference type="ARBA" id="ARBA00022801"/>
    </source>
</evidence>
<dbReference type="STRING" id="504797.SAMN05421678_10990"/>
<keyword evidence="6" id="KW-1185">Reference proteome</keyword>
<dbReference type="Gene3D" id="2.40.260.10">
    <property type="entry name" value="Sortase"/>
    <property type="match status" value="1"/>
</dbReference>
<feature type="region of interest" description="Disordered" evidence="2">
    <location>
        <begin position="37"/>
        <end position="70"/>
    </location>
</feature>
<evidence type="ECO:0000313" key="4">
    <source>
        <dbReference type="EMBL" id="SFG86118.1"/>
    </source>
</evidence>
<accession>A0A1I2V9W4</accession>
<dbReference type="CDD" id="cd05829">
    <property type="entry name" value="Sortase_F"/>
    <property type="match status" value="1"/>
</dbReference>
<dbReference type="EMBL" id="JACBZA010000001">
    <property type="protein sequence ID" value="NYH84804.1"/>
    <property type="molecule type" value="Genomic_DNA"/>
</dbReference>
<evidence type="ECO:0000313" key="5">
    <source>
        <dbReference type="Proteomes" id="UP000199052"/>
    </source>
</evidence>
<keyword evidence="1" id="KW-0378">Hydrolase</keyword>
<organism evidence="4 5">
    <name type="scientific">Actinopolymorpha cephalotaxi</name>
    <dbReference type="NCBI Taxonomy" id="504797"/>
    <lineage>
        <taxon>Bacteria</taxon>
        <taxon>Bacillati</taxon>
        <taxon>Actinomycetota</taxon>
        <taxon>Actinomycetes</taxon>
        <taxon>Propionibacteriales</taxon>
        <taxon>Actinopolymorphaceae</taxon>
        <taxon>Actinopolymorpha</taxon>
    </lineage>
</organism>
<dbReference type="Pfam" id="PF04203">
    <property type="entry name" value="Sortase"/>
    <property type="match status" value="1"/>
</dbReference>
<dbReference type="Proteomes" id="UP000199052">
    <property type="component" value="Unassembled WGS sequence"/>
</dbReference>
<protein>
    <submittedName>
        <fullName evidence="4">Sortase family protein</fullName>
    </submittedName>
</protein>
<evidence type="ECO:0000256" key="2">
    <source>
        <dbReference type="SAM" id="MobiDB-lite"/>
    </source>
</evidence>
<dbReference type="InterPro" id="IPR023365">
    <property type="entry name" value="Sortase_dom-sf"/>
</dbReference>
<dbReference type="SUPFAM" id="SSF63817">
    <property type="entry name" value="Sortase"/>
    <property type="match status" value="1"/>
</dbReference>
<dbReference type="GO" id="GO:0016787">
    <property type="term" value="F:hydrolase activity"/>
    <property type="evidence" value="ECO:0007669"/>
    <property type="project" value="UniProtKB-KW"/>
</dbReference>
<reference evidence="4 5" key="1">
    <citation type="submission" date="2016-10" db="EMBL/GenBank/DDBJ databases">
        <authorList>
            <person name="de Groot N.N."/>
        </authorList>
    </citation>
    <scope>NUCLEOTIDE SEQUENCE [LARGE SCALE GENOMIC DNA]</scope>
    <source>
        <strain evidence="4 5">CPCC 202808</strain>
    </source>
</reference>
<dbReference type="InterPro" id="IPR042001">
    <property type="entry name" value="Sortase_F"/>
</dbReference>
<feature type="compositionally biased region" description="Low complexity" evidence="2">
    <location>
        <begin position="58"/>
        <end position="70"/>
    </location>
</feature>